<reference evidence="10" key="1">
    <citation type="journal article" date="2021" name="PeerJ">
        <title>Extensive microbial diversity within the chicken gut microbiome revealed by metagenomics and culture.</title>
        <authorList>
            <person name="Gilroy R."/>
            <person name="Ravi A."/>
            <person name="Getino M."/>
            <person name="Pursley I."/>
            <person name="Horton D.L."/>
            <person name="Alikhan N.F."/>
            <person name="Baker D."/>
            <person name="Gharbi K."/>
            <person name="Hall N."/>
            <person name="Watson M."/>
            <person name="Adriaenssens E.M."/>
            <person name="Foster-Nyarko E."/>
            <person name="Jarju S."/>
            <person name="Secka A."/>
            <person name="Antonio M."/>
            <person name="Oren A."/>
            <person name="Chaudhuri R.R."/>
            <person name="La Ragione R."/>
            <person name="Hildebrand F."/>
            <person name="Pallen M.J."/>
        </authorList>
    </citation>
    <scope>NUCLEOTIDE SEQUENCE</scope>
    <source>
        <strain evidence="10">ChiW4-1371</strain>
    </source>
</reference>
<organism evidence="10 11">
    <name type="scientific">Candidatus Mucispirillum faecigallinarum</name>
    <dbReference type="NCBI Taxonomy" id="2838699"/>
    <lineage>
        <taxon>Bacteria</taxon>
        <taxon>Pseudomonadati</taxon>
        <taxon>Deferribacterota</taxon>
        <taxon>Deferribacteres</taxon>
        <taxon>Deferribacterales</taxon>
        <taxon>Mucispirillaceae</taxon>
        <taxon>Mucispirillum</taxon>
    </lineage>
</organism>
<accession>A0A9D2GWG7</accession>
<comment type="function">
    <text evidence="9">Converts cobyric acid to cobinamide by the addition of aminopropanol on the F carboxylic group.</text>
</comment>
<feature type="transmembrane region" description="Helical" evidence="9">
    <location>
        <begin position="297"/>
        <end position="321"/>
    </location>
</feature>
<proteinExistence type="inferred from homology"/>
<dbReference type="HAMAP" id="MF_00024">
    <property type="entry name" value="CobD_CbiB"/>
    <property type="match status" value="1"/>
</dbReference>
<dbReference type="PANTHER" id="PTHR34308:SF1">
    <property type="entry name" value="COBALAMIN BIOSYNTHESIS PROTEIN CBIB"/>
    <property type="match status" value="1"/>
</dbReference>
<dbReference type="PANTHER" id="PTHR34308">
    <property type="entry name" value="COBALAMIN BIOSYNTHESIS PROTEIN CBIB"/>
    <property type="match status" value="1"/>
</dbReference>
<dbReference type="Pfam" id="PF03186">
    <property type="entry name" value="CobD_Cbib"/>
    <property type="match status" value="1"/>
</dbReference>
<feature type="transmembrane region" description="Helical" evidence="9">
    <location>
        <begin position="162"/>
        <end position="186"/>
    </location>
</feature>
<dbReference type="EMBL" id="DXAQ01000163">
    <property type="protein sequence ID" value="HIZ90444.1"/>
    <property type="molecule type" value="Genomic_DNA"/>
</dbReference>
<reference evidence="10" key="2">
    <citation type="submission" date="2021-04" db="EMBL/GenBank/DDBJ databases">
        <authorList>
            <person name="Gilroy R."/>
        </authorList>
    </citation>
    <scope>NUCLEOTIDE SEQUENCE</scope>
    <source>
        <strain evidence="10">ChiW4-1371</strain>
    </source>
</reference>
<comment type="caution">
    <text evidence="10">The sequence shown here is derived from an EMBL/GenBank/DDBJ whole genome shotgun (WGS) entry which is preliminary data.</text>
</comment>
<evidence type="ECO:0000256" key="4">
    <source>
        <dbReference type="ARBA" id="ARBA00022475"/>
    </source>
</evidence>
<feature type="transmembrane region" description="Helical" evidence="9">
    <location>
        <begin position="81"/>
        <end position="101"/>
    </location>
</feature>
<gene>
    <name evidence="10" type="primary">cbiB</name>
    <name evidence="9" type="synonym">cobD</name>
    <name evidence="10" type="ORF">H9804_10910</name>
</gene>
<dbReference type="GO" id="GO:0015420">
    <property type="term" value="F:ABC-type vitamin B12 transporter activity"/>
    <property type="evidence" value="ECO:0007669"/>
    <property type="project" value="UniProtKB-UniRule"/>
</dbReference>
<keyword evidence="5 9" id="KW-0169">Cobalamin biosynthesis</keyword>
<comment type="similarity">
    <text evidence="3 9">Belongs to the CobD/CbiB family.</text>
</comment>
<evidence type="ECO:0000256" key="8">
    <source>
        <dbReference type="ARBA" id="ARBA00023136"/>
    </source>
</evidence>
<keyword evidence="4 9" id="KW-1003">Cell membrane</keyword>
<keyword evidence="8 9" id="KW-0472">Membrane</keyword>
<evidence type="ECO:0000313" key="10">
    <source>
        <dbReference type="EMBL" id="HIZ90444.1"/>
    </source>
</evidence>
<evidence type="ECO:0000256" key="7">
    <source>
        <dbReference type="ARBA" id="ARBA00022989"/>
    </source>
</evidence>
<dbReference type="NCBIfam" id="TIGR00380">
    <property type="entry name" value="cobal_cbiB"/>
    <property type="match status" value="1"/>
</dbReference>
<dbReference type="GO" id="GO:0009236">
    <property type="term" value="P:cobalamin biosynthetic process"/>
    <property type="evidence" value="ECO:0007669"/>
    <property type="project" value="UniProtKB-UniRule"/>
</dbReference>
<comment type="subcellular location">
    <subcellularLocation>
        <location evidence="1 9">Cell membrane</location>
        <topology evidence="1 9">Multi-pass membrane protein</topology>
    </subcellularLocation>
</comment>
<comment type="pathway">
    <text evidence="2 9">Cofactor biosynthesis; adenosylcobalamin biosynthesis.</text>
</comment>
<evidence type="ECO:0000256" key="5">
    <source>
        <dbReference type="ARBA" id="ARBA00022573"/>
    </source>
</evidence>
<evidence type="ECO:0000256" key="6">
    <source>
        <dbReference type="ARBA" id="ARBA00022692"/>
    </source>
</evidence>
<dbReference type="AlphaFoldDB" id="A0A9D2GWG7"/>
<feature type="transmembrane region" description="Helical" evidence="9">
    <location>
        <begin position="53"/>
        <end position="74"/>
    </location>
</feature>
<evidence type="ECO:0000256" key="1">
    <source>
        <dbReference type="ARBA" id="ARBA00004651"/>
    </source>
</evidence>
<evidence type="ECO:0000256" key="9">
    <source>
        <dbReference type="HAMAP-Rule" id="MF_00024"/>
    </source>
</evidence>
<evidence type="ECO:0000256" key="2">
    <source>
        <dbReference type="ARBA" id="ARBA00004953"/>
    </source>
</evidence>
<keyword evidence="7 9" id="KW-1133">Transmembrane helix</keyword>
<feature type="transmembrane region" description="Helical" evidence="9">
    <location>
        <begin position="206"/>
        <end position="228"/>
    </location>
</feature>
<sequence>MKIGLMLIIAFVLDLIFKDPKGIPHPVVFIGKLIKYGEITLRKIFRKGKAAELIAGTILTLFVVCVSFIVPYIILSIFYSINIILGIIVEIFLCFQILALGSLKEAAMKVYIELSTGSLTNAKKKLSHIVGRDTENMDEKDVIKASVESVAENTNDGVVAPLFYMLIGGASFGMLYKAVNTLDSMIGYKNKKYMYFGKVAARLDDILNIIPARITGFLYVLAALLSGFNYKKSYEILLRDRWNHASPNSGYPEAAMAGALGIQLGGPASYFGEKVDKKYIGDDIEEPNMEDIPKSCMLMTIVSVLALVLMILAKFAVLTIINVGL</sequence>
<keyword evidence="6 9" id="KW-0812">Transmembrane</keyword>
<evidence type="ECO:0000256" key="3">
    <source>
        <dbReference type="ARBA" id="ARBA00006263"/>
    </source>
</evidence>
<dbReference type="GO" id="GO:0005886">
    <property type="term" value="C:plasma membrane"/>
    <property type="evidence" value="ECO:0007669"/>
    <property type="project" value="UniProtKB-SubCell"/>
</dbReference>
<name>A0A9D2GWG7_9BACT</name>
<protein>
    <recommendedName>
        <fullName evidence="9">Cobalamin biosynthesis protein CobD</fullName>
    </recommendedName>
</protein>
<dbReference type="GO" id="GO:0048472">
    <property type="term" value="F:threonine-phosphate decarboxylase activity"/>
    <property type="evidence" value="ECO:0007669"/>
    <property type="project" value="InterPro"/>
</dbReference>
<dbReference type="InterPro" id="IPR004485">
    <property type="entry name" value="Cobalamin_biosynth_CobD/CbiB"/>
</dbReference>
<dbReference type="Proteomes" id="UP000824176">
    <property type="component" value="Unassembled WGS sequence"/>
</dbReference>
<evidence type="ECO:0000313" key="11">
    <source>
        <dbReference type="Proteomes" id="UP000824176"/>
    </source>
</evidence>